<comment type="caution">
    <text evidence="1">The sequence shown here is derived from an EMBL/GenBank/DDBJ whole genome shotgun (WGS) entry which is preliminary data.</text>
</comment>
<protein>
    <submittedName>
        <fullName evidence="1">Uncharacterized protein</fullName>
    </submittedName>
</protein>
<name>A0A1E3XB21_9BACT</name>
<reference evidence="1 2" key="1">
    <citation type="submission" date="2016-07" db="EMBL/GenBank/DDBJ databases">
        <title>Draft genome of Scalindua rubra, obtained from a brine-seawater interface in the Red Sea, sheds light on salt adaptation in anammox bacteria.</title>
        <authorList>
            <person name="Speth D.R."/>
            <person name="Lagkouvardos I."/>
            <person name="Wang Y."/>
            <person name="Qian P.-Y."/>
            <person name="Dutilh B.E."/>
            <person name="Jetten M.S."/>
        </authorList>
    </citation>
    <scope>NUCLEOTIDE SEQUENCE [LARGE SCALE GENOMIC DNA]</scope>
    <source>
        <strain evidence="1">BSI-1</strain>
    </source>
</reference>
<evidence type="ECO:0000313" key="2">
    <source>
        <dbReference type="Proteomes" id="UP000094056"/>
    </source>
</evidence>
<accession>A0A1E3XB21</accession>
<evidence type="ECO:0000313" key="1">
    <source>
        <dbReference type="EMBL" id="ODS32847.1"/>
    </source>
</evidence>
<organism evidence="1 2">
    <name type="scientific">Candidatus Scalindua rubra</name>
    <dbReference type="NCBI Taxonomy" id="1872076"/>
    <lineage>
        <taxon>Bacteria</taxon>
        <taxon>Pseudomonadati</taxon>
        <taxon>Planctomycetota</taxon>
        <taxon>Candidatus Brocadiia</taxon>
        <taxon>Candidatus Brocadiales</taxon>
        <taxon>Candidatus Scalinduaceae</taxon>
        <taxon>Candidatus Scalindua</taxon>
    </lineage>
</organism>
<dbReference type="AlphaFoldDB" id="A0A1E3XB21"/>
<gene>
    <name evidence="1" type="ORF">SCARUB_02006</name>
</gene>
<sequence length="124" mass="13711">MTSKLDHLIKTTLNGDIESPGIFDFADSTSAIDKAKEVVSIVNRYNLDFRKVGFISVGGADGTELQYLLNNTNSSYGILIEYSIDLCEKASSIADTLKKKEKHMDILPGDAVQRIDEAINKIFH</sequence>
<proteinExistence type="predicted"/>
<dbReference type="Proteomes" id="UP000094056">
    <property type="component" value="Unassembled WGS sequence"/>
</dbReference>
<dbReference type="EMBL" id="MAYW01000046">
    <property type="protein sequence ID" value="ODS32847.1"/>
    <property type="molecule type" value="Genomic_DNA"/>
</dbReference>